<evidence type="ECO:0000313" key="3">
    <source>
        <dbReference type="Proteomes" id="UP001152599"/>
    </source>
</evidence>
<organism evidence="2 3">
    <name type="scientific">Profundicola chukchiensis</name>
    <dbReference type="NCBI Taxonomy" id="2961959"/>
    <lineage>
        <taxon>Bacteria</taxon>
        <taxon>Pseudomonadati</taxon>
        <taxon>Bacteroidota</taxon>
        <taxon>Flavobacteriia</taxon>
        <taxon>Flavobacteriales</taxon>
        <taxon>Weeksellaceae</taxon>
        <taxon>Profundicola</taxon>
    </lineage>
</organism>
<dbReference type="AlphaFoldDB" id="A0A9X4MZ56"/>
<name>A0A9X4MZ56_9FLAO</name>
<proteinExistence type="predicted"/>
<dbReference type="Proteomes" id="UP001152599">
    <property type="component" value="Unassembled WGS sequence"/>
</dbReference>
<gene>
    <name evidence="2" type="ORF">NMK71_07715</name>
</gene>
<dbReference type="RefSeq" id="WP_304420734.1">
    <property type="nucleotide sequence ID" value="NZ_JANCMU010000004.1"/>
</dbReference>
<comment type="caution">
    <text evidence="2">The sequence shown here is derived from an EMBL/GenBank/DDBJ whole genome shotgun (WGS) entry which is preliminary data.</text>
</comment>
<dbReference type="EMBL" id="JANCMU010000004">
    <property type="protein sequence ID" value="MDG4946297.1"/>
    <property type="molecule type" value="Genomic_DNA"/>
</dbReference>
<dbReference type="PROSITE" id="PS51257">
    <property type="entry name" value="PROKAR_LIPOPROTEIN"/>
    <property type="match status" value="1"/>
</dbReference>
<protein>
    <submittedName>
        <fullName evidence="2">Uncharacterized protein</fullName>
    </submittedName>
</protein>
<reference evidence="2" key="1">
    <citation type="submission" date="2022-07" db="EMBL/GenBank/DDBJ databases">
        <title>Description and genome-wide analysis of Profundicola chukchiensis gen. nov., sp. nov., marine bacteria isolated from bottom sediments of the Chukchi Sea.</title>
        <authorList>
            <person name="Romanenko L."/>
            <person name="Otstavnykh N."/>
            <person name="Kurilenko V."/>
            <person name="Eremeev V."/>
            <person name="Velansky P."/>
            <person name="Mikhailov V."/>
            <person name="Isaeva M."/>
        </authorList>
    </citation>
    <scope>NUCLEOTIDE SEQUENCE</scope>
    <source>
        <strain evidence="2">KMM 9713</strain>
    </source>
</reference>
<keyword evidence="3" id="KW-1185">Reference proteome</keyword>
<evidence type="ECO:0000313" key="2">
    <source>
        <dbReference type="EMBL" id="MDG4946297.1"/>
    </source>
</evidence>
<feature type="region of interest" description="Disordered" evidence="1">
    <location>
        <begin position="39"/>
        <end position="62"/>
    </location>
</feature>
<sequence length="62" mass="6828">MKKLLIISGILLTASCEKPAPQQPKVIWSDVYMDSIPSDTIKPTTPKVEQDSIKIDSTQVSL</sequence>
<accession>A0A9X4MZ56</accession>
<evidence type="ECO:0000256" key="1">
    <source>
        <dbReference type="SAM" id="MobiDB-lite"/>
    </source>
</evidence>